<evidence type="ECO:0000313" key="1">
    <source>
        <dbReference type="EMBL" id="QHD67407.1"/>
    </source>
</evidence>
<dbReference type="Pfam" id="PF13554">
    <property type="entry name" value="Phage_tail_terminator_5"/>
    <property type="match status" value="1"/>
</dbReference>
<dbReference type="Proteomes" id="UP000464086">
    <property type="component" value="Chromosome"/>
</dbReference>
<evidence type="ECO:0000313" key="2">
    <source>
        <dbReference type="Proteomes" id="UP000464086"/>
    </source>
</evidence>
<proteinExistence type="predicted"/>
<sequence length="133" mass="15052">MKLLNLVLRARFHDRAPAGVTIVSDNQRAVQPPLDKPWIRLAIRPGDSRPHTTGANPLHRMIGRVEMSVFVPVSQGDDRAQELADQCEAIFRGWAWTVGENRLGFDGFQRSVLPEGNWFSIKVSALWWAIIRP</sequence>
<dbReference type="AlphaFoldDB" id="A0A6P1GFZ0"/>
<accession>A0A6P1GFZ0</accession>
<organism evidence="1 2">
    <name type="scientific">Sphingobium yanoikuyae</name>
    <name type="common">Sphingomonas yanoikuyae</name>
    <dbReference type="NCBI Taxonomy" id="13690"/>
    <lineage>
        <taxon>Bacteria</taxon>
        <taxon>Pseudomonadati</taxon>
        <taxon>Pseudomonadota</taxon>
        <taxon>Alphaproteobacteria</taxon>
        <taxon>Sphingomonadales</taxon>
        <taxon>Sphingomonadaceae</taxon>
        <taxon>Sphingobium</taxon>
    </lineage>
</organism>
<protein>
    <recommendedName>
        <fullName evidence="3">DUF3168 domain-containing protein</fullName>
    </recommendedName>
</protein>
<gene>
    <name evidence="1" type="ORF">GS397_10320</name>
</gene>
<name>A0A6P1GFZ0_SPHYA</name>
<dbReference type="RefSeq" id="WP_159366396.1">
    <property type="nucleotide sequence ID" value="NZ_CP047218.1"/>
</dbReference>
<reference evidence="1 2" key="1">
    <citation type="submission" date="2019-12" db="EMBL/GenBank/DDBJ databases">
        <title>Functional and genomic insights into the Sphingobium yanoikuyae YC-JY1, a bacterium efficiently degrading bisphenol A.</title>
        <authorList>
            <person name="Jia Y."/>
            <person name="Li X."/>
            <person name="Wang J."/>
            <person name="Eltoukhy A."/>
            <person name="Lamraoui I."/>
            <person name="Yan Y."/>
        </authorList>
    </citation>
    <scope>NUCLEOTIDE SEQUENCE [LARGE SCALE GENOMIC DNA]</scope>
    <source>
        <strain evidence="1 2">YC-JY1</strain>
    </source>
</reference>
<dbReference type="EMBL" id="CP047218">
    <property type="protein sequence ID" value="QHD67407.1"/>
    <property type="molecule type" value="Genomic_DNA"/>
</dbReference>
<dbReference type="Gene3D" id="3.30.2000.20">
    <property type="match status" value="1"/>
</dbReference>
<dbReference type="InterPro" id="IPR025395">
    <property type="entry name" value="Phage_tail_terminator-like"/>
</dbReference>
<evidence type="ECO:0008006" key="3">
    <source>
        <dbReference type="Google" id="ProtNLM"/>
    </source>
</evidence>